<dbReference type="AntiFam" id="ANF00062">
    <property type="entry name" value="Shadow ORF (opposite ABC transporter protein)"/>
</dbReference>
<dbReference type="HOGENOM" id="CLU_162629_0_0_4"/>
<gene>
    <name evidence="1" type="ordered locus">BURPS1710b_3431</name>
</gene>
<evidence type="ECO:0000313" key="1">
    <source>
        <dbReference type="EMBL" id="ABA48137.1"/>
    </source>
</evidence>
<accession>Q3JNQ1</accession>
<dbReference type="AlphaFoldDB" id="Q3JNQ1"/>
<proteinExistence type="predicted"/>
<sequence length="125" mass="13054">MKITRWATFFAKPISCVTTIIVIPSCASSTITSSTSLIISGSSAEVGSSNSIAIGSIDSARAIATRCCWPPDNCPGYLCACAFRPTRSSSFIPFSVASSLPRPSTLICASVKFSVIDRCGNSSKC</sequence>
<organism evidence="1 2">
    <name type="scientific">Burkholderia pseudomallei (strain 1710b)</name>
    <dbReference type="NCBI Taxonomy" id="320372"/>
    <lineage>
        <taxon>Bacteria</taxon>
        <taxon>Pseudomonadati</taxon>
        <taxon>Pseudomonadota</taxon>
        <taxon>Betaproteobacteria</taxon>
        <taxon>Burkholderiales</taxon>
        <taxon>Burkholderiaceae</taxon>
        <taxon>Burkholderia</taxon>
        <taxon>pseudomallei group</taxon>
    </lineage>
</organism>
<dbReference type="KEGG" id="bpm:BURPS1710b_3431"/>
<dbReference type="Proteomes" id="UP000002700">
    <property type="component" value="Chromosome I"/>
</dbReference>
<name>Q3JNQ1_BURP1</name>
<dbReference type="EnsemblBacteria" id="ABA48137">
    <property type="protein sequence ID" value="ABA48137"/>
    <property type="gene ID" value="BURPS1710b_3431"/>
</dbReference>
<evidence type="ECO:0000313" key="2">
    <source>
        <dbReference type="Proteomes" id="UP000002700"/>
    </source>
</evidence>
<reference evidence="1 2" key="1">
    <citation type="submission" date="2005-09" db="EMBL/GenBank/DDBJ databases">
        <authorList>
            <person name="Woods D.E."/>
            <person name="Nierman W.C."/>
        </authorList>
    </citation>
    <scope>NUCLEOTIDE SEQUENCE [LARGE SCALE GENOMIC DNA]</scope>
    <source>
        <strain evidence="1 2">1710b</strain>
    </source>
</reference>
<dbReference type="EMBL" id="CP000124">
    <property type="protein sequence ID" value="ABA48137.1"/>
    <property type="molecule type" value="Genomic_DNA"/>
</dbReference>
<protein>
    <submittedName>
        <fullName evidence="1">Uncharacterized protein</fullName>
    </submittedName>
</protein>